<feature type="non-terminal residue" evidence="2">
    <location>
        <position position="175"/>
    </location>
</feature>
<evidence type="ECO:0000313" key="2">
    <source>
        <dbReference type="EMBL" id="JAS37329.1"/>
    </source>
</evidence>
<feature type="domain" description="Endonuclease/exonuclease/phosphatase" evidence="1">
    <location>
        <begin position="58"/>
        <end position="163"/>
    </location>
</feature>
<sequence length="175" mass="19301">KKALSPRMARKLKNMTLAAFAKSGMENCVRLLKTSSPDSELICESALYEIQRKKGPLLVLGVYRPPSSNLDAALNHLSSMINDGLTTEKPIVIVGDINVDILKENNDSKKITELLACYNITRHKLPATRTTPTSSTSIDWVCTNLQQNKIITKVVQTGLSDHTAQLCPSLQILRI</sequence>
<evidence type="ECO:0000259" key="1">
    <source>
        <dbReference type="Pfam" id="PF14529"/>
    </source>
</evidence>
<feature type="non-terminal residue" evidence="2">
    <location>
        <position position="1"/>
    </location>
</feature>
<organism evidence="2">
    <name type="scientific">Cuerna arida</name>
    <dbReference type="NCBI Taxonomy" id="1464854"/>
    <lineage>
        <taxon>Eukaryota</taxon>
        <taxon>Metazoa</taxon>
        <taxon>Ecdysozoa</taxon>
        <taxon>Arthropoda</taxon>
        <taxon>Hexapoda</taxon>
        <taxon>Insecta</taxon>
        <taxon>Pterygota</taxon>
        <taxon>Neoptera</taxon>
        <taxon>Paraneoptera</taxon>
        <taxon>Hemiptera</taxon>
        <taxon>Auchenorrhyncha</taxon>
        <taxon>Membracoidea</taxon>
        <taxon>Cicadellidae</taxon>
        <taxon>Cicadellinae</taxon>
        <taxon>Proconiini</taxon>
        <taxon>Cuerna</taxon>
    </lineage>
</organism>
<proteinExistence type="predicted"/>
<dbReference type="Gene3D" id="3.60.10.10">
    <property type="entry name" value="Endonuclease/exonuclease/phosphatase"/>
    <property type="match status" value="1"/>
</dbReference>
<gene>
    <name evidence="2" type="ORF">g.48662</name>
</gene>
<dbReference type="SUPFAM" id="SSF56219">
    <property type="entry name" value="DNase I-like"/>
    <property type="match status" value="1"/>
</dbReference>
<protein>
    <recommendedName>
        <fullName evidence="1">Endonuclease/exonuclease/phosphatase domain-containing protein</fullName>
    </recommendedName>
</protein>
<accession>A0A1B6EHC9</accession>
<dbReference type="Pfam" id="PF14529">
    <property type="entry name" value="Exo_endo_phos_2"/>
    <property type="match status" value="1"/>
</dbReference>
<dbReference type="AlphaFoldDB" id="A0A1B6EHC9"/>
<reference evidence="2" key="1">
    <citation type="submission" date="2015-11" db="EMBL/GenBank/DDBJ databases">
        <title>De novo transcriptome assembly of four potential Pierce s Disease insect vectors from Arizona vineyards.</title>
        <authorList>
            <person name="Tassone E.E."/>
        </authorList>
    </citation>
    <scope>NUCLEOTIDE SEQUENCE</scope>
</reference>
<dbReference type="InterPro" id="IPR005135">
    <property type="entry name" value="Endo/exonuclease/phosphatase"/>
</dbReference>
<dbReference type="GO" id="GO:0003824">
    <property type="term" value="F:catalytic activity"/>
    <property type="evidence" value="ECO:0007669"/>
    <property type="project" value="InterPro"/>
</dbReference>
<dbReference type="InterPro" id="IPR036691">
    <property type="entry name" value="Endo/exonu/phosph_ase_sf"/>
</dbReference>
<name>A0A1B6EHC9_9HEMI</name>
<dbReference type="EMBL" id="GECZ01032440">
    <property type="protein sequence ID" value="JAS37329.1"/>
    <property type="molecule type" value="Transcribed_RNA"/>
</dbReference>